<name>A0ABW7FG50_9BURK</name>
<evidence type="ECO:0000313" key="2">
    <source>
        <dbReference type="Proteomes" id="UP001606301"/>
    </source>
</evidence>
<evidence type="ECO:0000313" key="1">
    <source>
        <dbReference type="EMBL" id="MFG6439752.1"/>
    </source>
</evidence>
<protein>
    <submittedName>
        <fullName evidence="1">Uncharacterized protein</fullName>
    </submittedName>
</protein>
<reference evidence="1 2" key="1">
    <citation type="submission" date="2024-08" db="EMBL/GenBank/DDBJ databases">
        <authorList>
            <person name="Lu H."/>
        </authorList>
    </citation>
    <scope>NUCLEOTIDE SEQUENCE [LARGE SCALE GENOMIC DNA]</scope>
    <source>
        <strain evidence="1 2">LKC17W</strain>
    </source>
</reference>
<dbReference type="Proteomes" id="UP001606301">
    <property type="component" value="Unassembled WGS sequence"/>
</dbReference>
<dbReference type="EMBL" id="JBIGHW010000001">
    <property type="protein sequence ID" value="MFG6439752.1"/>
    <property type="molecule type" value="Genomic_DNA"/>
</dbReference>
<comment type="caution">
    <text evidence="1">The sequence shown here is derived from an EMBL/GenBank/DDBJ whole genome shotgun (WGS) entry which is preliminary data.</text>
</comment>
<organism evidence="1 2">
    <name type="scientific">Pelomonas margarita</name>
    <dbReference type="NCBI Taxonomy" id="3299031"/>
    <lineage>
        <taxon>Bacteria</taxon>
        <taxon>Pseudomonadati</taxon>
        <taxon>Pseudomonadota</taxon>
        <taxon>Betaproteobacteria</taxon>
        <taxon>Burkholderiales</taxon>
        <taxon>Sphaerotilaceae</taxon>
        <taxon>Roseateles</taxon>
    </lineage>
</organism>
<accession>A0ABW7FG50</accession>
<keyword evidence="2" id="KW-1185">Reference proteome</keyword>
<sequence length="578" mass="61470">MPGAIDRILRRNPHHTLSVGPDVGHRRESFMSSPHAPSLFGLAQHVVLLTVALSLSACGTVGPEASMRSKDRVTTFGANPQFDNERYEMVDLVTLLDPEGRRFKAPYSKEQPTELFSASAFDSTNSVDDAKADAQANTQADITSRRALALAEHAFYSYDGSTFADRRNRVQDRLIGASNQRCSAYKVYLNRFDAYQQTGFGWATTILGGAAAIVGGLKDARILGGLAGVSSGMQAEISQGFLGNLASYVIVPGIELRRRAIHEEMMARRASETEYTLQAALADAARYHGACTLSVGLEQAKEAIQTVENPGMRMVAVTLNNVMQARAMQQTIAKAEAGKATPDDYVIRSFRVEGVPIAAATGQAGVRAKAGFGIVPKIAPDEHIDQVTGTAKAALEAVRAQRDVLDALISGLQQEIDTPSKPALTGKLTALVKELAGSKTAFKETLDALQKSATANSTATSAALACTKKLQDRLNLADTSQRNTALADLAVATVMVGTGYKPWLEDRGKALEIWRQPVKAALAANQFDALQGLDAATIDPTKLAKAVKDAVTPGAKLLDSLPALDFAARKLDCAATGG</sequence>
<proteinExistence type="predicted"/>
<gene>
    <name evidence="1" type="ORF">ACG0Z3_03570</name>
</gene>
<dbReference type="RefSeq" id="WP_394395343.1">
    <property type="nucleotide sequence ID" value="NZ_JBIGHW010000001.1"/>
</dbReference>